<dbReference type="Proteomes" id="UP000003835">
    <property type="component" value="Unassembled WGS sequence"/>
</dbReference>
<keyword evidence="1 4" id="KW-0378">Hydrolase</keyword>
<dbReference type="GO" id="GO:0009253">
    <property type="term" value="P:peptidoglycan catabolic process"/>
    <property type="evidence" value="ECO:0007669"/>
    <property type="project" value="InterPro"/>
</dbReference>
<dbReference type="PANTHER" id="PTHR30404">
    <property type="entry name" value="N-ACETYLMURAMOYL-L-ALANINE AMIDASE"/>
    <property type="match status" value="1"/>
</dbReference>
<dbReference type="STRING" id="118168.MC7420_959"/>
<feature type="domain" description="MurNAc-LAA" evidence="3">
    <location>
        <begin position="539"/>
        <end position="648"/>
    </location>
</feature>
<proteinExistence type="predicted"/>
<evidence type="ECO:0000256" key="2">
    <source>
        <dbReference type="SAM" id="MobiDB-lite"/>
    </source>
</evidence>
<dbReference type="InterPro" id="IPR002508">
    <property type="entry name" value="MurNAc-LAA_cat"/>
</dbReference>
<organism evidence="4 5">
    <name type="scientific">Coleofasciculus chthonoplastes PCC 7420</name>
    <dbReference type="NCBI Taxonomy" id="118168"/>
    <lineage>
        <taxon>Bacteria</taxon>
        <taxon>Bacillati</taxon>
        <taxon>Cyanobacteriota</taxon>
        <taxon>Cyanophyceae</taxon>
        <taxon>Coleofasciculales</taxon>
        <taxon>Coleofasciculaceae</taxon>
        <taxon>Coleofasciculus</taxon>
    </lineage>
</organism>
<evidence type="ECO:0000259" key="3">
    <source>
        <dbReference type="SMART" id="SM00646"/>
    </source>
</evidence>
<dbReference type="HOGENOM" id="CLU_456943_0_0_3"/>
<dbReference type="Gene3D" id="2.60.40.3500">
    <property type="match status" value="1"/>
</dbReference>
<reference evidence="4 5" key="1">
    <citation type="submission" date="2008-07" db="EMBL/GenBank/DDBJ databases">
        <authorList>
            <person name="Tandeau de Marsac N."/>
            <person name="Ferriera S."/>
            <person name="Johnson J."/>
            <person name="Kravitz S."/>
            <person name="Beeson K."/>
            <person name="Sutton G."/>
            <person name="Rogers Y.-H."/>
            <person name="Friedman R."/>
            <person name="Frazier M."/>
            <person name="Venter J.C."/>
        </authorList>
    </citation>
    <scope>NUCLEOTIDE SEQUENCE [LARGE SCALE GENOMIC DNA]</scope>
    <source>
        <strain evidence="4 5">PCC 7420</strain>
    </source>
</reference>
<dbReference type="GO" id="GO:0030288">
    <property type="term" value="C:outer membrane-bounded periplasmic space"/>
    <property type="evidence" value="ECO:0007669"/>
    <property type="project" value="TreeGrafter"/>
</dbReference>
<sequence length="655" mass="72200">MNSATALSETPPTQMLYAAPSFKLGAIIVRFRWLLLLSSFLSVFLYTSAAEARQLLFWRFDRAQNQLVFTTDEGVQPRAQLIANPTRLVIDLPGTRLGRPTVNQQVGGAIQEIRVGQFENQTTRIVVELAPGYTLDPQQVQFRGLSPTQWTVNIPNPQRISSLPSPPPPVRTVNPSTSLRVNDRQSPQPSSPPTVTVETSATQVDSFQVTRNGFFIRTDGGKPDQIKVKRSRDRRQIEIEVEGLNLSRRLVEQTLNVNRYGVSQIQFQRLKDSPPLTRITLNVDRDSPDWQALYSDVGGLVIIPRGTSASSLESRSNASGNVLVSYPSRSQTSNRRVSINQQATIQSVELGNNQTQLLIEADRPVQATSRWDANERAYQITIPNAQLADQVKGPQLTANSPLSRVLLRQQDSRTVVILVQPSPGTQIGSLNQISDRLLALPIQKKQATLPPRESIPVPPPSPSPAPPTSFPTVPNSRIVVMVDPGHGGKDPGAVGIGGLREKDVILPIAQEVAALLEKQGVQAVLTRNSDYFVDLAPRVTMAERVNANLFVSIHANAISLSRPDVNGLETYYFASGQRLAQTIHNNILQTVPVQNRGVRRARFYVLRKTSMPAVLVEVGFVTGRDDSAKLNNPTHRSQMAQAIARGILQYIQQNF</sequence>
<dbReference type="SMART" id="SM00646">
    <property type="entry name" value="Ami_3"/>
    <property type="match status" value="1"/>
</dbReference>
<dbReference type="CDD" id="cd02696">
    <property type="entry name" value="MurNAc-LAA"/>
    <property type="match status" value="1"/>
</dbReference>
<dbReference type="Pfam" id="PF11741">
    <property type="entry name" value="AMIN"/>
    <property type="match status" value="1"/>
</dbReference>
<dbReference type="EC" id="3.5.1.28" evidence="4"/>
<feature type="compositionally biased region" description="Low complexity" evidence="2">
    <location>
        <begin position="185"/>
        <end position="199"/>
    </location>
</feature>
<dbReference type="PANTHER" id="PTHR30404:SF0">
    <property type="entry name" value="N-ACETYLMURAMOYL-L-ALANINE AMIDASE AMIC"/>
    <property type="match status" value="1"/>
</dbReference>
<evidence type="ECO:0000313" key="5">
    <source>
        <dbReference type="Proteomes" id="UP000003835"/>
    </source>
</evidence>
<dbReference type="EMBL" id="DS989865">
    <property type="protein sequence ID" value="EDX72290.1"/>
    <property type="molecule type" value="Genomic_DNA"/>
</dbReference>
<protein>
    <submittedName>
        <fullName evidence="4">N-acetylmuramoyl-L-alanine amidase domain protein</fullName>
        <ecNumber evidence="4">3.5.1.28</ecNumber>
    </submittedName>
</protein>
<dbReference type="GO" id="GO:0008745">
    <property type="term" value="F:N-acetylmuramoyl-L-alanine amidase activity"/>
    <property type="evidence" value="ECO:0007669"/>
    <property type="project" value="UniProtKB-EC"/>
</dbReference>
<feature type="compositionally biased region" description="Pro residues" evidence="2">
    <location>
        <begin position="456"/>
        <end position="469"/>
    </location>
</feature>
<feature type="region of interest" description="Disordered" evidence="2">
    <location>
        <begin position="155"/>
        <end position="199"/>
    </location>
</feature>
<dbReference type="AlphaFoldDB" id="B4W0A1"/>
<dbReference type="eggNOG" id="COG0860">
    <property type="taxonomic scope" value="Bacteria"/>
</dbReference>
<evidence type="ECO:0000256" key="1">
    <source>
        <dbReference type="ARBA" id="ARBA00022801"/>
    </source>
</evidence>
<dbReference type="Pfam" id="PF01520">
    <property type="entry name" value="Amidase_3"/>
    <property type="match status" value="1"/>
</dbReference>
<gene>
    <name evidence="4" type="ORF">MC7420_959</name>
</gene>
<evidence type="ECO:0000313" key="4">
    <source>
        <dbReference type="EMBL" id="EDX72290.1"/>
    </source>
</evidence>
<name>B4W0A1_9CYAN</name>
<feature type="region of interest" description="Disordered" evidence="2">
    <location>
        <begin position="449"/>
        <end position="474"/>
    </location>
</feature>
<dbReference type="InterPro" id="IPR021731">
    <property type="entry name" value="AMIN_dom"/>
</dbReference>
<keyword evidence="5" id="KW-1185">Reference proteome</keyword>
<dbReference type="InterPro" id="IPR050695">
    <property type="entry name" value="N-acetylmuramoyl_amidase_3"/>
</dbReference>
<dbReference type="SUPFAM" id="SSF53187">
    <property type="entry name" value="Zn-dependent exopeptidases"/>
    <property type="match status" value="1"/>
</dbReference>
<dbReference type="Gene3D" id="3.40.630.40">
    <property type="entry name" value="Zn-dependent exopeptidases"/>
    <property type="match status" value="1"/>
</dbReference>
<accession>B4W0A1</accession>